<accession>A0A0A6UK82</accession>
<dbReference type="AlphaFoldDB" id="A0A0A6UK82"/>
<gene>
    <name evidence="4" type="ORF">MB27_22965</name>
</gene>
<evidence type="ECO:0000313" key="4">
    <source>
        <dbReference type="EMBL" id="KHD75478.1"/>
    </source>
</evidence>
<feature type="signal peptide" evidence="3">
    <location>
        <begin position="1"/>
        <end position="34"/>
    </location>
</feature>
<evidence type="ECO:0000313" key="5">
    <source>
        <dbReference type="Proteomes" id="UP000054537"/>
    </source>
</evidence>
<dbReference type="eggNOG" id="COG3266">
    <property type="taxonomic scope" value="Bacteria"/>
</dbReference>
<comment type="caution">
    <text evidence="4">The sequence shown here is derived from an EMBL/GenBank/DDBJ whole genome shotgun (WGS) entry which is preliminary data.</text>
</comment>
<reference evidence="4 5" key="1">
    <citation type="submission" date="2014-10" db="EMBL/GenBank/DDBJ databases">
        <title>Draft genome sequence of Actinoplanes utahensis NRRL 12052.</title>
        <authorList>
            <person name="Velasco-Bucheli B."/>
            <person name="del Cerro C."/>
            <person name="Hormigo D."/>
            <person name="Garcia J.L."/>
            <person name="Acebal C."/>
            <person name="Arroyo M."/>
            <person name="de la Mata I."/>
        </authorList>
    </citation>
    <scope>NUCLEOTIDE SEQUENCE [LARGE SCALE GENOMIC DNA]</scope>
    <source>
        <strain evidence="4 5">NRRL 12052</strain>
    </source>
</reference>
<keyword evidence="5" id="KW-1185">Reference proteome</keyword>
<proteinExistence type="predicted"/>
<evidence type="ECO:0000256" key="3">
    <source>
        <dbReference type="SAM" id="SignalP"/>
    </source>
</evidence>
<keyword evidence="3" id="KW-0732">Signal</keyword>
<dbReference type="EMBL" id="JRTT01000027">
    <property type="protein sequence ID" value="KHD75478.1"/>
    <property type="molecule type" value="Genomic_DNA"/>
</dbReference>
<keyword evidence="2" id="KW-0472">Membrane</keyword>
<organism evidence="4 5">
    <name type="scientific">Actinoplanes utahensis</name>
    <dbReference type="NCBI Taxonomy" id="1869"/>
    <lineage>
        <taxon>Bacteria</taxon>
        <taxon>Bacillati</taxon>
        <taxon>Actinomycetota</taxon>
        <taxon>Actinomycetes</taxon>
        <taxon>Micromonosporales</taxon>
        <taxon>Micromonosporaceae</taxon>
        <taxon>Actinoplanes</taxon>
    </lineage>
</organism>
<name>A0A0A6UK82_ACTUT</name>
<keyword evidence="2" id="KW-0812">Transmembrane</keyword>
<evidence type="ECO:0000256" key="1">
    <source>
        <dbReference type="SAM" id="MobiDB-lite"/>
    </source>
</evidence>
<evidence type="ECO:0000256" key="2">
    <source>
        <dbReference type="SAM" id="Phobius"/>
    </source>
</evidence>
<feature type="chain" id="PRO_5002032877" description="Cell wall anchor protein" evidence="3">
    <location>
        <begin position="35"/>
        <end position="330"/>
    </location>
</feature>
<protein>
    <recommendedName>
        <fullName evidence="6">Cell wall anchor protein</fullName>
    </recommendedName>
</protein>
<feature type="compositionally biased region" description="Polar residues" evidence="1">
    <location>
        <begin position="149"/>
        <end position="190"/>
    </location>
</feature>
<keyword evidence="2" id="KW-1133">Transmembrane helix</keyword>
<feature type="region of interest" description="Disordered" evidence="1">
    <location>
        <begin position="126"/>
        <end position="196"/>
    </location>
</feature>
<dbReference type="STRING" id="1869.MB27_22965"/>
<dbReference type="Proteomes" id="UP000054537">
    <property type="component" value="Unassembled WGS sequence"/>
</dbReference>
<dbReference type="RefSeq" id="WP_043527486.1">
    <property type="nucleotide sequence ID" value="NZ_BAABKU010000031.1"/>
</dbReference>
<feature type="transmembrane region" description="Helical" evidence="2">
    <location>
        <begin position="299"/>
        <end position="321"/>
    </location>
</feature>
<sequence>MNVSKSPLSRATALVAGSLIGMAGVVAFASPAQAHHSTVVGTANCDTVSGKYVVDWTVNGIGSPQKLTFQFTKVELLPAGTKFEEPVTIVEGKDLDNGRYTGKQLVPGDAKSATLTVKAWWGENAGDQSDVSKTVPLGGDCKKPETPAENPSTPAEQPSTPAEQPSTPAEQPSTPAEQPSTPTDEPSTPVSIPEDVPAEPIFNVTCDTIEIGVDNTKNTTPFKVDYETSKGEKRSLTIPAGKKGSELFSATEGFSVNVTFTVEYKGKTYTESGTIPFEKPAEGCDDGGNGGGLPVTGAAAGGVAGGAAVLLAVGAGMFFVARRRKVKFTA</sequence>
<evidence type="ECO:0008006" key="6">
    <source>
        <dbReference type="Google" id="ProtNLM"/>
    </source>
</evidence>